<comment type="caution">
    <text evidence="1">The sequence shown here is derived from an EMBL/GenBank/DDBJ whole genome shotgun (WGS) entry which is preliminary data.</text>
</comment>
<sequence length="147" mass="15968">MSNQKANRVLGLAVAAISIVALIAVLAIKETAPQLDAKTPEGTVQQYLQSVTDRDFNSAITYLATDSKCKIEDFDQAYIQDSLRISLSDTSITSDSASVKVSIENSSGDPFGGSYTESQTFRLTKSDSRWKISGIPWPTYQCGGEFK</sequence>
<gene>
    <name evidence="1" type="ORF">GM51_3175</name>
</gene>
<name>A0A094SR58_9ZZZZ</name>
<evidence type="ECO:0000313" key="1">
    <source>
        <dbReference type="EMBL" id="KGA21218.1"/>
    </source>
</evidence>
<protein>
    <recommendedName>
        <fullName evidence="2">DUF4878 domain-containing protein</fullName>
    </recommendedName>
</protein>
<dbReference type="EMBL" id="JNSL01000011">
    <property type="protein sequence ID" value="KGA21218.1"/>
    <property type="molecule type" value="Genomic_DNA"/>
</dbReference>
<accession>A0A094SR58</accession>
<organism evidence="1">
    <name type="scientific">freshwater metagenome</name>
    <dbReference type="NCBI Taxonomy" id="449393"/>
    <lineage>
        <taxon>unclassified sequences</taxon>
        <taxon>metagenomes</taxon>
        <taxon>ecological metagenomes</taxon>
    </lineage>
</organism>
<proteinExistence type="predicted"/>
<evidence type="ECO:0008006" key="2">
    <source>
        <dbReference type="Google" id="ProtNLM"/>
    </source>
</evidence>
<reference evidence="1" key="1">
    <citation type="submission" date="2014-06" db="EMBL/GenBank/DDBJ databases">
        <title>Key roles for freshwater Actinobacteria revealed by deep metagenomic sequencing.</title>
        <authorList>
            <person name="Ghai R."/>
            <person name="Mizuno C.M."/>
            <person name="Picazo A."/>
            <person name="Camacho A."/>
            <person name="Rodriguez-Valera F."/>
        </authorList>
    </citation>
    <scope>NUCLEOTIDE SEQUENCE</scope>
</reference>
<dbReference type="AlphaFoldDB" id="A0A094SR58"/>